<evidence type="ECO:0000256" key="2">
    <source>
        <dbReference type="SAM" id="Coils"/>
    </source>
</evidence>
<evidence type="ECO:0000256" key="1">
    <source>
        <dbReference type="ARBA" id="ARBA00043985"/>
    </source>
</evidence>
<keyword evidence="4" id="KW-1185">Reference proteome</keyword>
<dbReference type="Proteomes" id="UP000223071">
    <property type="component" value="Unassembled WGS sequence"/>
</dbReference>
<proteinExistence type="inferred from homology"/>
<feature type="coiled-coil region" evidence="2">
    <location>
        <begin position="45"/>
        <end position="140"/>
    </location>
</feature>
<dbReference type="PANTHER" id="PTHR31088">
    <property type="entry name" value="MEMBRANE-ASSOCIATED PROTEIN VIPP1, CHLOROPLASTIC"/>
    <property type="match status" value="1"/>
</dbReference>
<dbReference type="RefSeq" id="WP_098502575.1">
    <property type="nucleotide sequence ID" value="NZ_PDJQ01000001.1"/>
</dbReference>
<reference evidence="3 4" key="1">
    <citation type="submission" date="2017-09" db="EMBL/GenBank/DDBJ databases">
        <title>Sequencing the genomes of two abundant thermophiles in Great Basin hot springs: Thermocrinis jamiesonii and novel Chloroflexi Thermoflexus hugenholtzii.</title>
        <authorList>
            <person name="Hedlund B."/>
        </authorList>
    </citation>
    <scope>NUCLEOTIDE SEQUENCE [LARGE SCALE GENOMIC DNA]</scope>
    <source>
        <strain evidence="3 4">G233</strain>
    </source>
</reference>
<sequence length="235" mass="26191">MLKRLAAIFQAKANKALDRLEDPREMLDLSYEKQVEMLRDVKRGIVEVTAARRRLELQAEELRAKLPTFDAQAMQALKNGREDLARIALERKASTQAQIESFEAQVANLRAEQEQLVQAEQRLQAKVEAFRTRKEVLKAQYTAAKATVRIGEAVTGLSEEMTDVGYAIQRAEDRTAQLKSRGQAIQELLESGVLEDSLGGTTGIDRELEALGRQASIDAELERLRAAMAAGKANR</sequence>
<gene>
    <name evidence="3" type="ORF">A9A59_0291</name>
</gene>
<dbReference type="AlphaFoldDB" id="A0A2A9HAV8"/>
<dbReference type="EMBL" id="PDJQ01000001">
    <property type="protein sequence ID" value="PFG73097.1"/>
    <property type="molecule type" value="Genomic_DNA"/>
</dbReference>
<accession>A0A2A9HAV8</accession>
<organism evidence="3 4">
    <name type="scientific">Tepidiforma thermophila (strain KCTC 52669 / CGMCC 1.13589 / G233)</name>
    <dbReference type="NCBI Taxonomy" id="2761530"/>
    <lineage>
        <taxon>Bacteria</taxon>
        <taxon>Bacillati</taxon>
        <taxon>Chloroflexota</taxon>
        <taxon>Tepidiformia</taxon>
        <taxon>Tepidiformales</taxon>
        <taxon>Tepidiformaceae</taxon>
        <taxon>Tepidiforma</taxon>
    </lineage>
</organism>
<dbReference type="PANTHER" id="PTHR31088:SF6">
    <property type="entry name" value="PHAGE SHOCK PROTEIN A"/>
    <property type="match status" value="1"/>
</dbReference>
<comment type="caution">
    <text evidence="3">The sequence shown here is derived from an EMBL/GenBank/DDBJ whole genome shotgun (WGS) entry which is preliminary data.</text>
</comment>
<name>A0A2A9HAV8_TEPT2</name>
<protein>
    <submittedName>
        <fullName evidence="3">Phage shock protein A (PspA) family protein</fullName>
    </submittedName>
</protein>
<keyword evidence="2" id="KW-0175">Coiled coil</keyword>
<dbReference type="Pfam" id="PF04012">
    <property type="entry name" value="PspA_IM30"/>
    <property type="match status" value="1"/>
</dbReference>
<evidence type="ECO:0000313" key="4">
    <source>
        <dbReference type="Proteomes" id="UP000223071"/>
    </source>
</evidence>
<evidence type="ECO:0000313" key="3">
    <source>
        <dbReference type="EMBL" id="PFG73097.1"/>
    </source>
</evidence>
<comment type="similarity">
    <text evidence="1">Belongs to the PspA/Vipp/IM30 family.</text>
</comment>
<dbReference type="InterPro" id="IPR007157">
    <property type="entry name" value="PspA_VIPP1"/>
</dbReference>